<dbReference type="RefSeq" id="WP_245996173.1">
    <property type="nucleotide sequence ID" value="NZ_QTTN01000036.1"/>
</dbReference>
<comment type="caution">
    <text evidence="2">The sequence shown here is derived from an EMBL/GenBank/DDBJ whole genome shotgun (WGS) entry which is preliminary data.</text>
</comment>
<evidence type="ECO:0000313" key="2">
    <source>
        <dbReference type="EMBL" id="REE68758.1"/>
    </source>
</evidence>
<keyword evidence="2" id="KW-0560">Oxidoreductase</keyword>
<sequence length="177" mass="19878">MGAKAVRLYYDQALFKEPGGGRTPWHQDQIYWPFNTDKMITMWMPLVPISEEVGSMTFASESQKMGYISKLVISDESDRTLAGYIERKGFEKVTYGAMEAGDATFHSGWTLHNAPSNPTDQMRKVMTVIYVADDAVIVEPDSNARRSDLEACLSGQKPGETPSSPLNPLLYSEDWER</sequence>
<reference evidence="2 3" key="1">
    <citation type="submission" date="2018-08" db="EMBL/GenBank/DDBJ databases">
        <title>Genomic Encyclopedia of Type Strains, Phase III (KMG-III): the genomes of soil and plant-associated and newly described type strains.</title>
        <authorList>
            <person name="Whitman W."/>
        </authorList>
    </citation>
    <scope>NUCLEOTIDE SEQUENCE [LARGE SCALE GENOMIC DNA]</scope>
    <source>
        <strain evidence="2 3">CGMCC 1.10966</strain>
    </source>
</reference>
<dbReference type="EMBL" id="QTTN01000036">
    <property type="protein sequence ID" value="REE68758.1"/>
    <property type="molecule type" value="Genomic_DNA"/>
</dbReference>
<feature type="region of interest" description="Disordered" evidence="1">
    <location>
        <begin position="145"/>
        <end position="177"/>
    </location>
</feature>
<name>A0A3D9R255_9BACL</name>
<dbReference type="PANTHER" id="PTHR20883">
    <property type="entry name" value="PHYTANOYL-COA DIOXYGENASE DOMAIN CONTAINING 1"/>
    <property type="match status" value="1"/>
</dbReference>
<dbReference type="Gene3D" id="2.60.120.620">
    <property type="entry name" value="q2cbj1_9rhob like domain"/>
    <property type="match status" value="1"/>
</dbReference>
<proteinExistence type="predicted"/>
<dbReference type="SUPFAM" id="SSF51197">
    <property type="entry name" value="Clavaminate synthase-like"/>
    <property type="match status" value="1"/>
</dbReference>
<dbReference type="PANTHER" id="PTHR20883:SF49">
    <property type="entry name" value="PHYTANOYL-COA DIOXYGENASE"/>
    <property type="match status" value="1"/>
</dbReference>
<organism evidence="2 3">
    <name type="scientific">Paenibacillus taihuensis</name>
    <dbReference type="NCBI Taxonomy" id="1156355"/>
    <lineage>
        <taxon>Bacteria</taxon>
        <taxon>Bacillati</taxon>
        <taxon>Bacillota</taxon>
        <taxon>Bacilli</taxon>
        <taxon>Bacillales</taxon>
        <taxon>Paenibacillaceae</taxon>
        <taxon>Paenibacillus</taxon>
    </lineage>
</organism>
<keyword evidence="3" id="KW-1185">Reference proteome</keyword>
<dbReference type="GO" id="GO:0005506">
    <property type="term" value="F:iron ion binding"/>
    <property type="evidence" value="ECO:0007669"/>
    <property type="project" value="UniProtKB-ARBA"/>
</dbReference>
<accession>A0A3D9R255</accession>
<evidence type="ECO:0000313" key="3">
    <source>
        <dbReference type="Proteomes" id="UP000256304"/>
    </source>
</evidence>
<keyword evidence="2" id="KW-0223">Dioxygenase</keyword>
<dbReference type="InterPro" id="IPR008775">
    <property type="entry name" value="Phytyl_CoA_dOase-like"/>
</dbReference>
<gene>
    <name evidence="2" type="ORF">A8990_13624</name>
</gene>
<dbReference type="Proteomes" id="UP000256304">
    <property type="component" value="Unassembled WGS sequence"/>
</dbReference>
<protein>
    <submittedName>
        <fullName evidence="2">Phytanoyl-CoA dioxygenase PhyH</fullName>
    </submittedName>
</protein>
<dbReference type="AlphaFoldDB" id="A0A3D9R255"/>
<dbReference type="Pfam" id="PF05721">
    <property type="entry name" value="PhyH"/>
    <property type="match status" value="1"/>
</dbReference>
<evidence type="ECO:0000256" key="1">
    <source>
        <dbReference type="SAM" id="MobiDB-lite"/>
    </source>
</evidence>
<dbReference type="GO" id="GO:0016706">
    <property type="term" value="F:2-oxoglutarate-dependent dioxygenase activity"/>
    <property type="evidence" value="ECO:0007669"/>
    <property type="project" value="UniProtKB-ARBA"/>
</dbReference>